<keyword evidence="2" id="KW-0479">Metal-binding</keyword>
<accession>A0A9J6P7S1</accession>
<dbReference type="GO" id="GO:0046872">
    <property type="term" value="F:metal ion binding"/>
    <property type="evidence" value="ECO:0007669"/>
    <property type="project" value="UniProtKB-KW"/>
</dbReference>
<keyword evidence="3" id="KW-0862">Zinc</keyword>
<name>A0A9J6P7S1_9PROT</name>
<sequence>MSAPTDAVLTGGCQCGAVRYALDAIPDTPSICHCRMCQKAFGAPFAALAGLDAHHFHVTRGEIAVFKSSEAGRRGFCRLCGTPLTYAVAGRPRIAVSIGSLDDPERVPPVMQEGVESRLPWFETLHLLPGRTTEASMPADLLARLESLQAPDRD</sequence>
<dbReference type="Proteomes" id="UP001055804">
    <property type="component" value="Unassembled WGS sequence"/>
</dbReference>
<dbReference type="PANTHER" id="PTHR33337:SF40">
    <property type="entry name" value="CENP-V_GFA DOMAIN-CONTAINING PROTEIN-RELATED"/>
    <property type="match status" value="1"/>
</dbReference>
<evidence type="ECO:0000313" key="7">
    <source>
        <dbReference type="Proteomes" id="UP001055804"/>
    </source>
</evidence>
<organism evidence="6 7">
    <name type="scientific">Futiania mangrovi</name>
    <dbReference type="NCBI Taxonomy" id="2959716"/>
    <lineage>
        <taxon>Bacteria</taxon>
        <taxon>Pseudomonadati</taxon>
        <taxon>Pseudomonadota</taxon>
        <taxon>Alphaproteobacteria</taxon>
        <taxon>Futianiales</taxon>
        <taxon>Futianiaceae</taxon>
        <taxon>Futiania</taxon>
    </lineage>
</organism>
<dbReference type="AlphaFoldDB" id="A0A9J6P7S1"/>
<dbReference type="SUPFAM" id="SSF51316">
    <property type="entry name" value="Mss4-like"/>
    <property type="match status" value="1"/>
</dbReference>
<feature type="domain" description="CENP-V/GFA" evidence="5">
    <location>
        <begin position="9"/>
        <end position="123"/>
    </location>
</feature>
<dbReference type="GO" id="GO:0016846">
    <property type="term" value="F:carbon-sulfur lyase activity"/>
    <property type="evidence" value="ECO:0007669"/>
    <property type="project" value="InterPro"/>
</dbReference>
<evidence type="ECO:0000256" key="2">
    <source>
        <dbReference type="ARBA" id="ARBA00022723"/>
    </source>
</evidence>
<reference evidence="6" key="1">
    <citation type="submission" date="2022-06" db="EMBL/GenBank/DDBJ databases">
        <title>Isolation and Genomics of Futiania mangrovii gen. nov., sp. nov., a Rare and Metabolically-versatile member in the Class Alphaproteobacteria.</title>
        <authorList>
            <person name="Liu L."/>
            <person name="Huang W.-C."/>
            <person name="Pan J."/>
            <person name="Li J."/>
            <person name="Huang Y."/>
            <person name="Du H."/>
            <person name="Liu Y."/>
            <person name="Li M."/>
        </authorList>
    </citation>
    <scope>NUCLEOTIDE SEQUENCE</scope>
    <source>
        <strain evidence="6">FT118</strain>
    </source>
</reference>
<proteinExistence type="inferred from homology"/>
<dbReference type="EMBL" id="JAMZFT010000001">
    <property type="protein sequence ID" value="MCP1335044.1"/>
    <property type="molecule type" value="Genomic_DNA"/>
</dbReference>
<keyword evidence="4" id="KW-0456">Lyase</keyword>
<dbReference type="Pfam" id="PF04828">
    <property type="entry name" value="GFA"/>
    <property type="match status" value="1"/>
</dbReference>
<comment type="similarity">
    <text evidence="1">Belongs to the Gfa family.</text>
</comment>
<evidence type="ECO:0000256" key="1">
    <source>
        <dbReference type="ARBA" id="ARBA00005495"/>
    </source>
</evidence>
<dbReference type="PROSITE" id="PS51891">
    <property type="entry name" value="CENP_V_GFA"/>
    <property type="match status" value="1"/>
</dbReference>
<evidence type="ECO:0000259" key="5">
    <source>
        <dbReference type="PROSITE" id="PS51891"/>
    </source>
</evidence>
<dbReference type="RefSeq" id="WP_269331003.1">
    <property type="nucleotide sequence ID" value="NZ_JAMZFT010000001.1"/>
</dbReference>
<evidence type="ECO:0000256" key="3">
    <source>
        <dbReference type="ARBA" id="ARBA00022833"/>
    </source>
</evidence>
<dbReference type="InterPro" id="IPR011057">
    <property type="entry name" value="Mss4-like_sf"/>
</dbReference>
<dbReference type="Gene3D" id="3.90.1590.10">
    <property type="entry name" value="glutathione-dependent formaldehyde- activating enzyme (gfa)"/>
    <property type="match status" value="1"/>
</dbReference>
<dbReference type="InterPro" id="IPR006913">
    <property type="entry name" value="CENP-V/GFA"/>
</dbReference>
<gene>
    <name evidence="6" type="ORF">NJQ99_01325</name>
</gene>
<protein>
    <submittedName>
        <fullName evidence="6">GFA family protein</fullName>
    </submittedName>
</protein>
<keyword evidence="7" id="KW-1185">Reference proteome</keyword>
<evidence type="ECO:0000313" key="6">
    <source>
        <dbReference type="EMBL" id="MCP1335044.1"/>
    </source>
</evidence>
<comment type="caution">
    <text evidence="6">The sequence shown here is derived from an EMBL/GenBank/DDBJ whole genome shotgun (WGS) entry which is preliminary data.</text>
</comment>
<dbReference type="PANTHER" id="PTHR33337">
    <property type="entry name" value="GFA DOMAIN-CONTAINING PROTEIN"/>
    <property type="match status" value="1"/>
</dbReference>
<evidence type="ECO:0000256" key="4">
    <source>
        <dbReference type="ARBA" id="ARBA00023239"/>
    </source>
</evidence>